<accession>A0A9D1J5V9</accession>
<dbReference type="Proteomes" id="UP000886744">
    <property type="component" value="Unassembled WGS sequence"/>
</dbReference>
<evidence type="ECO:0000313" key="3">
    <source>
        <dbReference type="Proteomes" id="UP000886744"/>
    </source>
</evidence>
<keyword evidence="1" id="KW-1133">Transmembrane helix</keyword>
<evidence type="ECO:0008006" key="4">
    <source>
        <dbReference type="Google" id="ProtNLM"/>
    </source>
</evidence>
<evidence type="ECO:0000313" key="2">
    <source>
        <dbReference type="EMBL" id="HIR62062.1"/>
    </source>
</evidence>
<dbReference type="AlphaFoldDB" id="A0A9D1J5V9"/>
<feature type="transmembrane region" description="Helical" evidence="1">
    <location>
        <begin position="301"/>
        <end position="320"/>
    </location>
</feature>
<evidence type="ECO:0000256" key="1">
    <source>
        <dbReference type="SAM" id="Phobius"/>
    </source>
</evidence>
<gene>
    <name evidence="2" type="ORF">IAC94_00870</name>
</gene>
<comment type="caution">
    <text evidence="2">The sequence shown here is derived from an EMBL/GenBank/DDBJ whole genome shotgun (WGS) entry which is preliminary data.</text>
</comment>
<keyword evidence="1" id="KW-0472">Membrane</keyword>
<proteinExistence type="predicted"/>
<reference evidence="2" key="1">
    <citation type="submission" date="2020-10" db="EMBL/GenBank/DDBJ databases">
        <authorList>
            <person name="Gilroy R."/>
        </authorList>
    </citation>
    <scope>NUCLEOTIDE SEQUENCE</scope>
    <source>
        <strain evidence="2">ChiHjej13B12-12457</strain>
    </source>
</reference>
<keyword evidence="1" id="KW-0812">Transmembrane</keyword>
<reference evidence="2" key="2">
    <citation type="journal article" date="2021" name="PeerJ">
        <title>Extensive microbial diversity within the chicken gut microbiome revealed by metagenomics and culture.</title>
        <authorList>
            <person name="Gilroy R."/>
            <person name="Ravi A."/>
            <person name="Getino M."/>
            <person name="Pursley I."/>
            <person name="Horton D.L."/>
            <person name="Alikhan N.F."/>
            <person name="Baker D."/>
            <person name="Gharbi K."/>
            <person name="Hall N."/>
            <person name="Watson M."/>
            <person name="Adriaenssens E.M."/>
            <person name="Foster-Nyarko E."/>
            <person name="Jarju S."/>
            <person name="Secka A."/>
            <person name="Antonio M."/>
            <person name="Oren A."/>
            <person name="Chaudhuri R.R."/>
            <person name="La Ragione R."/>
            <person name="Hildebrand F."/>
            <person name="Pallen M.J."/>
        </authorList>
    </citation>
    <scope>NUCLEOTIDE SEQUENCE</scope>
    <source>
        <strain evidence="2">ChiHjej13B12-12457</strain>
    </source>
</reference>
<organism evidence="2 3">
    <name type="scientific">Candidatus Coprenecus avistercoris</name>
    <dbReference type="NCBI Taxonomy" id="2840730"/>
    <lineage>
        <taxon>Bacteria</taxon>
        <taxon>Pseudomonadati</taxon>
        <taxon>Bacteroidota</taxon>
        <taxon>Bacteroidia</taxon>
        <taxon>Bacteroidales</taxon>
        <taxon>Rikenellaceae</taxon>
        <taxon>Rikenellaceae incertae sedis</taxon>
        <taxon>Candidatus Coprenecus</taxon>
    </lineage>
</organism>
<name>A0A9D1J5V9_9BACT</name>
<dbReference type="EMBL" id="DVHI01000014">
    <property type="protein sequence ID" value="HIR62062.1"/>
    <property type="molecule type" value="Genomic_DNA"/>
</dbReference>
<protein>
    <recommendedName>
        <fullName evidence="4">Transmembrane protein</fullName>
    </recommendedName>
</protein>
<sequence length="322" mass="36215">MSTQDNIQTAAAGDRSSHPYLFAPDGSWSLEPLPGNRTFRFLNDSITHNYVARRKFARSDTAARMVPASEEVAGLPYLRGHESWSRRWGLFFHTYSYSCRFPGIAGQMPVAPEEYMSPQTIRRWFGDRDSRYDGMNGAEIYDGVLSPASEEYCNWFNECYYREYCRVLSSGTGKRLTQQEEMDVIEKFRESLDFFDGTATVNSVSVIEAARLMDTATGGTAFSEAAADHADRWAETLSAREEELLAPFIYALRYTVTMPGRLTSANTALMDEGIPVWKVDGFRLLAGDLTIEATSSRANPLGFILLGLIVLVSAVVFFRLRR</sequence>